<dbReference type="AlphaFoldDB" id="A0A8H3QLB6"/>
<sequence>MSDSSDDEFFDNNFFEKVRLSFFTWKVAFQHIKQWAHQPGFFVRKGRSEKVRSKRKKQTIVCQYEGVPNVTLNNPFPIRNPIIRRPKGRTPSTARFKGPLQTLTRSNKISTS</sequence>
<evidence type="ECO:0008006" key="4">
    <source>
        <dbReference type="Google" id="ProtNLM"/>
    </source>
</evidence>
<dbReference type="Proteomes" id="UP000615446">
    <property type="component" value="Unassembled WGS sequence"/>
</dbReference>
<proteinExistence type="predicted"/>
<name>A0A8H3QLB6_9GLOM</name>
<evidence type="ECO:0000313" key="3">
    <source>
        <dbReference type="Proteomes" id="UP000615446"/>
    </source>
</evidence>
<feature type="region of interest" description="Disordered" evidence="1">
    <location>
        <begin position="78"/>
        <end position="112"/>
    </location>
</feature>
<dbReference type="EMBL" id="BLAL01000071">
    <property type="protein sequence ID" value="GES83631.1"/>
    <property type="molecule type" value="Genomic_DNA"/>
</dbReference>
<feature type="compositionally biased region" description="Polar residues" evidence="1">
    <location>
        <begin position="101"/>
        <end position="112"/>
    </location>
</feature>
<gene>
    <name evidence="2" type="ORF">RCL2_001078800</name>
</gene>
<organism evidence="2 3">
    <name type="scientific">Rhizophagus clarus</name>
    <dbReference type="NCBI Taxonomy" id="94130"/>
    <lineage>
        <taxon>Eukaryota</taxon>
        <taxon>Fungi</taxon>
        <taxon>Fungi incertae sedis</taxon>
        <taxon>Mucoromycota</taxon>
        <taxon>Glomeromycotina</taxon>
        <taxon>Glomeromycetes</taxon>
        <taxon>Glomerales</taxon>
        <taxon>Glomeraceae</taxon>
        <taxon>Rhizophagus</taxon>
    </lineage>
</organism>
<comment type="caution">
    <text evidence="2">The sequence shown here is derived from an EMBL/GenBank/DDBJ whole genome shotgun (WGS) entry which is preliminary data.</text>
</comment>
<accession>A0A8H3QLB6</accession>
<protein>
    <recommendedName>
        <fullName evidence="4">FAR1 domain-containing protein</fullName>
    </recommendedName>
</protein>
<dbReference type="OrthoDB" id="2440499at2759"/>
<evidence type="ECO:0000256" key="1">
    <source>
        <dbReference type="SAM" id="MobiDB-lite"/>
    </source>
</evidence>
<reference evidence="2" key="1">
    <citation type="submission" date="2019-10" db="EMBL/GenBank/DDBJ databases">
        <title>Conservation and host-specific expression of non-tandemly repeated heterogenous ribosome RNA gene in arbuscular mycorrhizal fungi.</title>
        <authorList>
            <person name="Maeda T."/>
            <person name="Kobayashi Y."/>
            <person name="Nakagawa T."/>
            <person name="Ezawa T."/>
            <person name="Yamaguchi K."/>
            <person name="Bino T."/>
            <person name="Nishimoto Y."/>
            <person name="Shigenobu S."/>
            <person name="Kawaguchi M."/>
        </authorList>
    </citation>
    <scope>NUCLEOTIDE SEQUENCE</scope>
    <source>
        <strain evidence="2">HR1</strain>
    </source>
</reference>
<evidence type="ECO:0000313" key="2">
    <source>
        <dbReference type="EMBL" id="GES83631.1"/>
    </source>
</evidence>